<dbReference type="EMBL" id="CP027169">
    <property type="protein sequence ID" value="AVK04664.1"/>
    <property type="molecule type" value="Genomic_DNA"/>
</dbReference>
<feature type="compositionally biased region" description="Low complexity" evidence="2">
    <location>
        <begin position="414"/>
        <end position="424"/>
    </location>
</feature>
<dbReference type="AlphaFoldDB" id="A0A2R3IRV2"/>
<evidence type="ECO:0000256" key="2">
    <source>
        <dbReference type="SAM" id="MobiDB-lite"/>
    </source>
</evidence>
<dbReference type="InterPro" id="IPR013491">
    <property type="entry name" value="Tape_meas_N"/>
</dbReference>
<feature type="domain" description="Tape measure protein N-terminal" evidence="3">
    <location>
        <begin position="89"/>
        <end position="280"/>
    </location>
</feature>
<evidence type="ECO:0000313" key="5">
    <source>
        <dbReference type="Proteomes" id="UP000238390"/>
    </source>
</evidence>
<protein>
    <submittedName>
        <fullName evidence="4">Tape measure domain protein</fullName>
    </submittedName>
</protein>
<keyword evidence="1" id="KW-0175">Coiled coil</keyword>
<reference evidence="4 5" key="1">
    <citation type="submission" date="2018-02" db="EMBL/GenBank/DDBJ databases">
        <title>FDA/CDC Antimicrobial Resistant Isolate Bank Genome Sequencing.</title>
        <authorList>
            <person name="Benahmed F.H."/>
            <person name="Lutgring J.D."/>
            <person name="Yoo B."/>
            <person name="Machado M."/>
            <person name="Brown A."/>
            <person name="McAllister G."/>
            <person name="Perry A."/>
            <person name="Halpin A.L."/>
            <person name="Vavikolanu K."/>
            <person name="Ott S."/>
            <person name="Zhao X."/>
            <person name="Tallon L.J."/>
            <person name="Sadzewicz L."/>
            <person name="Aluvathingal J."/>
            <person name="Nadendla S."/>
            <person name="Voskania-kordi A."/>
            <person name="Simonyan V."/>
            <person name="Patel J."/>
            <person name="Shawar R.M."/>
        </authorList>
    </citation>
    <scope>NUCLEOTIDE SEQUENCE [LARGE SCALE GENOMIC DNA]</scope>
    <source>
        <strain evidence="4 5">AR_0356</strain>
    </source>
</reference>
<dbReference type="Pfam" id="PF20155">
    <property type="entry name" value="TMP_3"/>
    <property type="match status" value="1"/>
</dbReference>
<sequence>MAENVGSIYYTVEADTSSLVNGANAADRSLDSMQGSMQRTDATAGKLQTRMTRVAGAVRQANQQIGAQTSAYSGLTRVVAAYLSLRTLQSVIELSDQYGQMASRIRNATSSAEEYAMVQERLLQTANGTFRALSEAQEVYLATADTLRDLGYTTSDVLDITDSFSYALVRDAARADQATTAMDAWSKALMKNKVEADGWASIMAATPSIVEGIAEATGRTQAEIRQLGASGKLSVEALNEGLRRTRDENKALADEMETSVADSFTKLRNSMTVFIGKVNESSGASQILTSNIAELADALQDPETIRAAQDLAAGVVSALNQIIAGAKETVRIVKWAAEGIAAALHGAASDDIVRLEDQLNTYQEMLANPLKRLRIGGKGQAIALFSEDEIKANIAATQALIDQFYKDQEKTPPVVVPNVESPSPQGKSGGKTGTVNAEAAATAGTKKLTEAQKAAKKAAQELAQAQKENIDAIASLGQQLALVGLKGKELMQTQAELQLNEYATPEQVAQVRALAAALYEAQQVEANKQLLGQMDPIAGEDQRYQTELENLKKLNEAKLLEDQRYLELKAQAEQQHDATMKQLEEERFRRQAAGNEMIMATLDQVQQAGTNALTGLITGANNGADAMRQLAGAMLNQVVGALVKVGIEQAKNFIMGQAQQAAAATTAAATGTAMASAYAPAAAAASVASFGGAATAGLTAMAAAIPAMLGMFAGGRQYGGPVGAGGMYRINENGAPEVFQAANGRQYMLPNTRGEVISNGDATAQGSPQISLQIINNGPPVSATATMDGNNLRVTLDAVEQDFANKVSSGQGLYPKAIEGAYGFKRAGR</sequence>
<name>A0A2R3IRV2_9PSED</name>
<accession>A0A2R3IRV2</accession>
<keyword evidence="5" id="KW-1185">Reference proteome</keyword>
<gene>
    <name evidence="4" type="ORF">CSB93_4778</name>
</gene>
<dbReference type="NCBIfam" id="TIGR02675">
    <property type="entry name" value="tape_meas_nterm"/>
    <property type="match status" value="1"/>
</dbReference>
<evidence type="ECO:0000259" key="3">
    <source>
        <dbReference type="Pfam" id="PF20155"/>
    </source>
</evidence>
<evidence type="ECO:0000313" key="4">
    <source>
        <dbReference type="EMBL" id="AVK04664.1"/>
    </source>
</evidence>
<dbReference type="RefSeq" id="WP_105446882.1">
    <property type="nucleotide sequence ID" value="NZ_CP027169.1"/>
</dbReference>
<evidence type="ECO:0000256" key="1">
    <source>
        <dbReference type="SAM" id="Coils"/>
    </source>
</evidence>
<proteinExistence type="predicted"/>
<dbReference type="Proteomes" id="UP000238390">
    <property type="component" value="Chromosome"/>
</dbReference>
<feature type="region of interest" description="Disordered" evidence="2">
    <location>
        <begin position="414"/>
        <end position="435"/>
    </location>
</feature>
<organism evidence="4 5">
    <name type="scientific">Pseudomonas paraeruginosa</name>
    <dbReference type="NCBI Taxonomy" id="2994495"/>
    <lineage>
        <taxon>Bacteria</taxon>
        <taxon>Pseudomonadati</taxon>
        <taxon>Pseudomonadota</taxon>
        <taxon>Gammaproteobacteria</taxon>
        <taxon>Pseudomonadales</taxon>
        <taxon>Pseudomonadaceae</taxon>
        <taxon>Pseudomonas</taxon>
    </lineage>
</organism>
<feature type="coiled-coil region" evidence="1">
    <location>
        <begin position="448"/>
        <end position="475"/>
    </location>
</feature>